<dbReference type="RefSeq" id="WP_223402565.1">
    <property type="nucleotide sequence ID" value="NZ_JAGSHT010000002.1"/>
</dbReference>
<organism evidence="3 4">
    <name type="scientific">Occultella gossypii</name>
    <dbReference type="NCBI Taxonomy" id="2800820"/>
    <lineage>
        <taxon>Bacteria</taxon>
        <taxon>Bacillati</taxon>
        <taxon>Actinomycetota</taxon>
        <taxon>Actinomycetes</taxon>
        <taxon>Micrococcales</taxon>
        <taxon>Ruaniaceae</taxon>
        <taxon>Occultella</taxon>
    </lineage>
</organism>
<feature type="transmembrane region" description="Helical" evidence="2">
    <location>
        <begin position="217"/>
        <end position="239"/>
    </location>
</feature>
<evidence type="ECO:0000256" key="2">
    <source>
        <dbReference type="SAM" id="Phobius"/>
    </source>
</evidence>
<name>A0ABS7S3X9_9MICO</name>
<evidence type="ECO:0008006" key="5">
    <source>
        <dbReference type="Google" id="ProtNLM"/>
    </source>
</evidence>
<sequence>MSTSAPGRPSHDESTPASEPTPSGIDPDHVRYVRGETEALIAAVVAAAVAAIAGLIVFHGRATPLWGEFSIGIVALAVCAFVAAAAGVTGYLRSWNLPGRQWRHTLRPWLKVLDVLGVVLVHTAIAGLLTIGAFALLQQSFRGLALGSVLAAGALALAAGLVAYWVYLSVLSTSTVRLASLLVMFLTIGTFTSMATAQDPRWWEYHFSQLGSFGDGSSGLFNMTLAIAGLLVTSFALSLHRNLRALCRAGVLVYAFAPRVIAAAFVVMGLMLSCVGIVSIPVSQDLHDVFAWGLVLAFGVLLLGSPILLRGLPTQFFLVTAVMVAVLAGTAVAFFLGTIVFTAFELTAFVIIFGWIMVFIRIVDASARPAGPALGTVATRP</sequence>
<keyword evidence="4" id="KW-1185">Reference proteome</keyword>
<feature type="transmembrane region" description="Helical" evidence="2">
    <location>
        <begin position="112"/>
        <end position="137"/>
    </location>
</feature>
<feature type="transmembrane region" description="Helical" evidence="2">
    <location>
        <begin position="39"/>
        <end position="59"/>
    </location>
</feature>
<feature type="transmembrane region" description="Helical" evidence="2">
    <location>
        <begin position="316"/>
        <end position="340"/>
    </location>
</feature>
<dbReference type="EMBL" id="JAGSHT010000002">
    <property type="protein sequence ID" value="MBZ2195046.1"/>
    <property type="molecule type" value="Genomic_DNA"/>
</dbReference>
<keyword evidence="2" id="KW-1133">Transmembrane helix</keyword>
<evidence type="ECO:0000313" key="3">
    <source>
        <dbReference type="EMBL" id="MBZ2195046.1"/>
    </source>
</evidence>
<feature type="transmembrane region" description="Helical" evidence="2">
    <location>
        <begin position="143"/>
        <end position="166"/>
    </location>
</feature>
<evidence type="ECO:0000256" key="1">
    <source>
        <dbReference type="SAM" id="MobiDB-lite"/>
    </source>
</evidence>
<protein>
    <recommendedName>
        <fullName evidence="5">DUF998 domain-containing protein</fullName>
    </recommendedName>
</protein>
<dbReference type="Proteomes" id="UP000826651">
    <property type="component" value="Unassembled WGS sequence"/>
</dbReference>
<accession>A0ABS7S3X9</accession>
<feature type="transmembrane region" description="Helical" evidence="2">
    <location>
        <begin position="251"/>
        <end position="278"/>
    </location>
</feature>
<feature type="transmembrane region" description="Helical" evidence="2">
    <location>
        <begin position="346"/>
        <end position="363"/>
    </location>
</feature>
<keyword evidence="2" id="KW-0472">Membrane</keyword>
<comment type="caution">
    <text evidence="3">The sequence shown here is derived from an EMBL/GenBank/DDBJ whole genome shotgun (WGS) entry which is preliminary data.</text>
</comment>
<reference evidence="3 4" key="1">
    <citation type="submission" date="2021-04" db="EMBL/GenBank/DDBJ databases">
        <title>Ruania sp. nov., isolated from sandy soil of mangrove forest.</title>
        <authorList>
            <person name="Ge X."/>
            <person name="Huang R."/>
            <person name="Liu W."/>
        </authorList>
    </citation>
    <scope>NUCLEOTIDE SEQUENCE [LARGE SCALE GENOMIC DNA]</scope>
    <source>
        <strain evidence="3 4">N2-46</strain>
    </source>
</reference>
<feature type="transmembrane region" description="Helical" evidence="2">
    <location>
        <begin position="178"/>
        <end position="197"/>
    </location>
</feature>
<keyword evidence="2" id="KW-0812">Transmembrane</keyword>
<feature type="transmembrane region" description="Helical" evidence="2">
    <location>
        <begin position="290"/>
        <end position="309"/>
    </location>
</feature>
<gene>
    <name evidence="3" type="ORF">KCQ71_02680</name>
</gene>
<evidence type="ECO:0000313" key="4">
    <source>
        <dbReference type="Proteomes" id="UP000826651"/>
    </source>
</evidence>
<proteinExistence type="predicted"/>
<feature type="region of interest" description="Disordered" evidence="1">
    <location>
        <begin position="1"/>
        <end position="27"/>
    </location>
</feature>
<feature type="transmembrane region" description="Helical" evidence="2">
    <location>
        <begin position="71"/>
        <end position="92"/>
    </location>
</feature>